<evidence type="ECO:0000256" key="3">
    <source>
        <dbReference type="ARBA" id="ARBA00023082"/>
    </source>
</evidence>
<dbReference type="PANTHER" id="PTHR43133:SF62">
    <property type="entry name" value="RNA POLYMERASE SIGMA FACTOR SIGZ"/>
    <property type="match status" value="1"/>
</dbReference>
<evidence type="ECO:0000259" key="5">
    <source>
        <dbReference type="Pfam" id="PF04542"/>
    </source>
</evidence>
<proteinExistence type="inferred from homology"/>
<dbReference type="Gene3D" id="1.10.10.10">
    <property type="entry name" value="Winged helix-like DNA-binding domain superfamily/Winged helix DNA-binding domain"/>
    <property type="match status" value="1"/>
</dbReference>
<dbReference type="Proteomes" id="UP000325218">
    <property type="component" value="Unassembled WGS sequence"/>
</dbReference>
<dbReference type="EMBL" id="VSDO01000001">
    <property type="protein sequence ID" value="TYA15143.1"/>
    <property type="molecule type" value="Genomic_DNA"/>
</dbReference>
<name>A0A5D0CZJ3_9BACL</name>
<dbReference type="InterPro" id="IPR039425">
    <property type="entry name" value="RNA_pol_sigma-70-like"/>
</dbReference>
<dbReference type="PANTHER" id="PTHR43133">
    <property type="entry name" value="RNA POLYMERASE ECF-TYPE SIGMA FACTO"/>
    <property type="match status" value="1"/>
</dbReference>
<dbReference type="GO" id="GO:0016987">
    <property type="term" value="F:sigma factor activity"/>
    <property type="evidence" value="ECO:0007669"/>
    <property type="project" value="UniProtKB-KW"/>
</dbReference>
<dbReference type="AlphaFoldDB" id="A0A5D0CZJ3"/>
<feature type="domain" description="RNA polymerase sigma factor 70 region 4 type 2" evidence="6">
    <location>
        <begin position="122"/>
        <end position="172"/>
    </location>
</feature>
<dbReference type="Pfam" id="PF08281">
    <property type="entry name" value="Sigma70_r4_2"/>
    <property type="match status" value="1"/>
</dbReference>
<dbReference type="GO" id="GO:0006352">
    <property type="term" value="P:DNA-templated transcription initiation"/>
    <property type="evidence" value="ECO:0007669"/>
    <property type="project" value="InterPro"/>
</dbReference>
<dbReference type="InterPro" id="IPR013249">
    <property type="entry name" value="RNA_pol_sigma70_r4_t2"/>
</dbReference>
<evidence type="ECO:0000256" key="1">
    <source>
        <dbReference type="ARBA" id="ARBA00010641"/>
    </source>
</evidence>
<dbReference type="OrthoDB" id="9784272at2"/>
<comment type="similarity">
    <text evidence="1">Belongs to the sigma-70 factor family. ECF subfamily.</text>
</comment>
<dbReference type="Pfam" id="PF04542">
    <property type="entry name" value="Sigma70_r2"/>
    <property type="match status" value="1"/>
</dbReference>
<feature type="domain" description="RNA polymerase sigma-70 region 2" evidence="5">
    <location>
        <begin position="26"/>
        <end position="94"/>
    </location>
</feature>
<comment type="caution">
    <text evidence="7">The sequence shown here is derived from an EMBL/GenBank/DDBJ whole genome shotgun (WGS) entry which is preliminary data.</text>
</comment>
<organism evidence="7 8">
    <name type="scientific">Paenibacillus faecis</name>
    <dbReference type="NCBI Taxonomy" id="862114"/>
    <lineage>
        <taxon>Bacteria</taxon>
        <taxon>Bacillati</taxon>
        <taxon>Bacillota</taxon>
        <taxon>Bacilli</taxon>
        <taxon>Bacillales</taxon>
        <taxon>Paenibacillaceae</taxon>
        <taxon>Paenibacillus</taxon>
    </lineage>
</organism>
<reference evidence="7 8" key="1">
    <citation type="submission" date="2019-08" db="EMBL/GenBank/DDBJ databases">
        <title>Genome sequencing of Paenibacillus faecis DSM 23593(T).</title>
        <authorList>
            <person name="Kook J.-K."/>
            <person name="Park S.-N."/>
            <person name="Lim Y.K."/>
        </authorList>
    </citation>
    <scope>NUCLEOTIDE SEQUENCE [LARGE SCALE GENOMIC DNA]</scope>
    <source>
        <strain evidence="7 8">DSM 23593</strain>
    </source>
</reference>
<protein>
    <submittedName>
        <fullName evidence="7">RNA polymerase sigma factor</fullName>
    </submittedName>
</protein>
<evidence type="ECO:0000313" key="8">
    <source>
        <dbReference type="Proteomes" id="UP000325218"/>
    </source>
</evidence>
<dbReference type="InterPro" id="IPR014284">
    <property type="entry name" value="RNA_pol_sigma-70_dom"/>
</dbReference>
<evidence type="ECO:0000313" key="7">
    <source>
        <dbReference type="EMBL" id="TYA15143.1"/>
    </source>
</evidence>
<dbReference type="Gene3D" id="1.10.1740.10">
    <property type="match status" value="1"/>
</dbReference>
<keyword evidence="4" id="KW-0804">Transcription</keyword>
<accession>A0A5D0CZJ3</accession>
<dbReference type="InterPro" id="IPR013325">
    <property type="entry name" value="RNA_pol_sigma_r2"/>
</dbReference>
<keyword evidence="8" id="KW-1185">Reference proteome</keyword>
<sequence length="198" mass="22947">MDLQNDEMTLRLRQMCDGSVEAFDRFYEAYAPFVMQVAIRMVGERMEAEDVCHEVFLEALRRGKDYDPARGSIKAWLAVKTRSRCLDRLRRNQRVQPLEGELLPGGMRISEEEQVISRLEKEALRSAVYALPEAQRKAILGSYYTLHTHKEMSEAWNVPIGTVKSWVRYGLANLRKQLEKQGWSHTPEGGGKDERFRL</sequence>
<dbReference type="InterPro" id="IPR007627">
    <property type="entry name" value="RNA_pol_sigma70_r2"/>
</dbReference>
<dbReference type="GO" id="GO:0003677">
    <property type="term" value="F:DNA binding"/>
    <property type="evidence" value="ECO:0007669"/>
    <property type="project" value="InterPro"/>
</dbReference>
<dbReference type="SUPFAM" id="SSF88946">
    <property type="entry name" value="Sigma2 domain of RNA polymerase sigma factors"/>
    <property type="match status" value="1"/>
</dbReference>
<evidence type="ECO:0000256" key="2">
    <source>
        <dbReference type="ARBA" id="ARBA00023015"/>
    </source>
</evidence>
<evidence type="ECO:0000259" key="6">
    <source>
        <dbReference type="Pfam" id="PF08281"/>
    </source>
</evidence>
<gene>
    <name evidence="7" type="ORF">FRY98_05680</name>
</gene>
<dbReference type="InterPro" id="IPR013324">
    <property type="entry name" value="RNA_pol_sigma_r3/r4-like"/>
</dbReference>
<dbReference type="NCBIfam" id="TIGR02937">
    <property type="entry name" value="sigma70-ECF"/>
    <property type="match status" value="1"/>
</dbReference>
<evidence type="ECO:0000256" key="4">
    <source>
        <dbReference type="ARBA" id="ARBA00023163"/>
    </source>
</evidence>
<keyword evidence="3" id="KW-0731">Sigma factor</keyword>
<keyword evidence="2" id="KW-0805">Transcription regulation</keyword>
<dbReference type="SUPFAM" id="SSF88659">
    <property type="entry name" value="Sigma3 and sigma4 domains of RNA polymerase sigma factors"/>
    <property type="match status" value="1"/>
</dbReference>
<dbReference type="RefSeq" id="WP_148450734.1">
    <property type="nucleotide sequence ID" value="NZ_VSDO01000001.1"/>
</dbReference>
<dbReference type="InterPro" id="IPR036388">
    <property type="entry name" value="WH-like_DNA-bd_sf"/>
</dbReference>